<organism evidence="10 11">
    <name type="scientific">Tribonema minus</name>
    <dbReference type="NCBI Taxonomy" id="303371"/>
    <lineage>
        <taxon>Eukaryota</taxon>
        <taxon>Sar</taxon>
        <taxon>Stramenopiles</taxon>
        <taxon>Ochrophyta</taxon>
        <taxon>PX clade</taxon>
        <taxon>Xanthophyceae</taxon>
        <taxon>Tribonematales</taxon>
        <taxon>Tribonemataceae</taxon>
        <taxon>Tribonema</taxon>
    </lineage>
</organism>
<comment type="caution">
    <text evidence="10">The sequence shown here is derived from an EMBL/GenBank/DDBJ whole genome shotgun (WGS) entry which is preliminary data.</text>
</comment>
<dbReference type="PROSITE" id="PS51727">
    <property type="entry name" value="CBP_P300_HAT"/>
    <property type="match status" value="1"/>
</dbReference>
<protein>
    <recommendedName>
        <fullName evidence="2">histone acetyltransferase</fullName>
        <ecNumber evidence="2">2.3.1.48</ecNumber>
    </recommendedName>
</protein>
<dbReference type="EC" id="2.3.1.48" evidence="2"/>
<dbReference type="PANTHER" id="PTHR13808">
    <property type="entry name" value="CBP/P300-RELATED"/>
    <property type="match status" value="1"/>
</dbReference>
<dbReference type="InterPro" id="IPR031162">
    <property type="entry name" value="CBP_P300_HAT"/>
</dbReference>
<dbReference type="GO" id="GO:0005634">
    <property type="term" value="C:nucleus"/>
    <property type="evidence" value="ECO:0007669"/>
    <property type="project" value="UniProtKB-SubCell"/>
</dbReference>
<keyword evidence="6" id="KW-0804">Transcription</keyword>
<evidence type="ECO:0000256" key="4">
    <source>
        <dbReference type="ARBA" id="ARBA00022853"/>
    </source>
</evidence>
<evidence type="ECO:0000256" key="8">
    <source>
        <dbReference type="ARBA" id="ARBA00048017"/>
    </source>
</evidence>
<feature type="domain" description="CBP/p300-type HAT" evidence="9">
    <location>
        <begin position="1"/>
        <end position="84"/>
    </location>
</feature>
<comment type="subcellular location">
    <subcellularLocation>
        <location evidence="1">Nucleus</location>
    </subcellularLocation>
</comment>
<dbReference type="GO" id="GO:0045944">
    <property type="term" value="P:positive regulation of transcription by RNA polymerase II"/>
    <property type="evidence" value="ECO:0007669"/>
    <property type="project" value="TreeGrafter"/>
</dbReference>
<keyword evidence="11" id="KW-1185">Reference proteome</keyword>
<dbReference type="EMBL" id="JAFCMP010000312">
    <property type="protein sequence ID" value="KAG5181614.1"/>
    <property type="molecule type" value="Genomic_DNA"/>
</dbReference>
<reference evidence="10" key="1">
    <citation type="submission" date="2021-02" db="EMBL/GenBank/DDBJ databases">
        <title>First Annotated Genome of the Yellow-green Alga Tribonema minus.</title>
        <authorList>
            <person name="Mahan K.M."/>
        </authorList>
    </citation>
    <scope>NUCLEOTIDE SEQUENCE</scope>
    <source>
        <strain evidence="10">UTEX B ZZ1240</strain>
    </source>
</reference>
<dbReference type="GO" id="GO:0003713">
    <property type="term" value="F:transcription coactivator activity"/>
    <property type="evidence" value="ECO:0007669"/>
    <property type="project" value="TreeGrafter"/>
</dbReference>
<keyword evidence="5" id="KW-0805">Transcription regulation</keyword>
<dbReference type="GO" id="GO:0004402">
    <property type="term" value="F:histone acetyltransferase activity"/>
    <property type="evidence" value="ECO:0007669"/>
    <property type="project" value="InterPro"/>
</dbReference>
<evidence type="ECO:0000259" key="9">
    <source>
        <dbReference type="PROSITE" id="PS51727"/>
    </source>
</evidence>
<evidence type="ECO:0000313" key="10">
    <source>
        <dbReference type="EMBL" id="KAG5181614.1"/>
    </source>
</evidence>
<evidence type="ECO:0000256" key="6">
    <source>
        <dbReference type="ARBA" id="ARBA00023163"/>
    </source>
</evidence>
<dbReference type="InterPro" id="IPR013178">
    <property type="entry name" value="Histone_AcTrfase_Rtt109/CBP"/>
</dbReference>
<dbReference type="GO" id="GO:0005667">
    <property type="term" value="C:transcription regulator complex"/>
    <property type="evidence" value="ECO:0007669"/>
    <property type="project" value="TreeGrafter"/>
</dbReference>
<proteinExistence type="predicted"/>
<dbReference type="PANTHER" id="PTHR13808:SF1">
    <property type="entry name" value="HISTONE ACETYLTRANSFERASE"/>
    <property type="match status" value="1"/>
</dbReference>
<evidence type="ECO:0000256" key="1">
    <source>
        <dbReference type="ARBA" id="ARBA00004123"/>
    </source>
</evidence>
<evidence type="ECO:0000256" key="7">
    <source>
        <dbReference type="ARBA" id="ARBA00023242"/>
    </source>
</evidence>
<keyword evidence="7" id="KW-0539">Nucleus</keyword>
<evidence type="ECO:0000256" key="5">
    <source>
        <dbReference type="ARBA" id="ARBA00023015"/>
    </source>
</evidence>
<dbReference type="GO" id="GO:0031490">
    <property type="term" value="F:chromatin DNA binding"/>
    <property type="evidence" value="ECO:0007669"/>
    <property type="project" value="TreeGrafter"/>
</dbReference>
<evidence type="ECO:0000256" key="2">
    <source>
        <dbReference type="ARBA" id="ARBA00013184"/>
    </source>
</evidence>
<dbReference type="AlphaFoldDB" id="A0A836CDG1"/>
<feature type="non-terminal residue" evidence="10">
    <location>
        <position position="84"/>
    </location>
</feature>
<gene>
    <name evidence="10" type="ORF">JKP88DRAFT_144362</name>
</gene>
<dbReference type="GO" id="GO:0000123">
    <property type="term" value="C:histone acetyltransferase complex"/>
    <property type="evidence" value="ECO:0007669"/>
    <property type="project" value="TreeGrafter"/>
</dbReference>
<dbReference type="Proteomes" id="UP000664859">
    <property type="component" value="Unassembled WGS sequence"/>
</dbReference>
<accession>A0A836CDG1</accession>
<feature type="non-terminal residue" evidence="10">
    <location>
        <position position="1"/>
    </location>
</feature>
<keyword evidence="3" id="KW-0808">Transferase</keyword>
<name>A0A836CDG1_9STRA</name>
<evidence type="ECO:0000256" key="3">
    <source>
        <dbReference type="ARBA" id="ARBA00022679"/>
    </source>
</evidence>
<sequence length="84" mass="9505">YSVTSKALSLLQLIDDTLVMSSIVHAHDYGHNHASACSHGRVYVSYLDSMPFLQPYSSCSAAYQMMLVVYFDWVRWRGFSAAHL</sequence>
<comment type="catalytic activity">
    <reaction evidence="8">
        <text>L-lysyl-[protein] + acetyl-CoA = N(6)-acetyl-L-lysyl-[protein] + CoA + H(+)</text>
        <dbReference type="Rhea" id="RHEA:45948"/>
        <dbReference type="Rhea" id="RHEA-COMP:9752"/>
        <dbReference type="Rhea" id="RHEA-COMP:10731"/>
        <dbReference type="ChEBI" id="CHEBI:15378"/>
        <dbReference type="ChEBI" id="CHEBI:29969"/>
        <dbReference type="ChEBI" id="CHEBI:57287"/>
        <dbReference type="ChEBI" id="CHEBI:57288"/>
        <dbReference type="ChEBI" id="CHEBI:61930"/>
        <dbReference type="EC" id="2.3.1.48"/>
    </reaction>
</comment>
<dbReference type="OrthoDB" id="899at2759"/>
<evidence type="ECO:0000313" key="11">
    <source>
        <dbReference type="Proteomes" id="UP000664859"/>
    </source>
</evidence>
<keyword evidence="4" id="KW-0156">Chromatin regulator</keyword>